<evidence type="ECO:0000256" key="3">
    <source>
        <dbReference type="ARBA" id="ARBA00022691"/>
    </source>
</evidence>
<keyword evidence="1" id="KW-0489">Methyltransferase</keyword>
<dbReference type="EMBL" id="JACHEN010000007">
    <property type="protein sequence ID" value="MBB6215406.1"/>
    <property type="molecule type" value="Genomic_DNA"/>
</dbReference>
<keyword evidence="2" id="KW-0808">Transferase</keyword>
<evidence type="ECO:0000313" key="7">
    <source>
        <dbReference type="Proteomes" id="UP000579281"/>
    </source>
</evidence>
<organism evidence="6 7">
    <name type="scientific">Anaerosolibacter carboniphilus</name>
    <dbReference type="NCBI Taxonomy" id="1417629"/>
    <lineage>
        <taxon>Bacteria</taxon>
        <taxon>Bacillati</taxon>
        <taxon>Bacillota</taxon>
        <taxon>Clostridia</taxon>
        <taxon>Peptostreptococcales</taxon>
        <taxon>Thermotaleaceae</taxon>
        <taxon>Anaerosolibacter</taxon>
    </lineage>
</organism>
<keyword evidence="3" id="KW-0949">S-adenosyl-L-methionine</keyword>
<dbReference type="PROSITE" id="PS51683">
    <property type="entry name" value="SAM_OMT_II"/>
    <property type="match status" value="1"/>
</dbReference>
<dbReference type="InterPro" id="IPR029063">
    <property type="entry name" value="SAM-dependent_MTases_sf"/>
</dbReference>
<dbReference type="RefSeq" id="WP_184309675.1">
    <property type="nucleotide sequence ID" value="NZ_JACHEN010000007.1"/>
</dbReference>
<feature type="domain" description="O-methyltransferase dimerisation" evidence="5">
    <location>
        <begin position="14"/>
        <end position="87"/>
    </location>
</feature>
<comment type="caution">
    <text evidence="6">The sequence shown here is derived from an EMBL/GenBank/DDBJ whole genome shotgun (WGS) entry which is preliminary data.</text>
</comment>
<sequence>MYCPKENSSLYYNLLHKKRVAEILLSALRFDLFSYLENWETAESVAEKSGLHIRSISLVLDALVSVGFIEKRENTYRNTPQSNEFLNRSSCVYLGESIIFREQMMSLKDIDKRVQMGPIPEVVRNNSGVEVYDFYEAARISIPEMYTGRVQAFIAAVTSIYSGKPPQNILDLGGGSGVLAIELAKAFPGCRGTIFEHPSVAGLPREIVIKEGVSEHITVLEGDFNKDDFGGGYDLIIAAGILDFAKDHFEYLMNKLYNALTADGLLYLVTHQISEDYLSPPERILGWLSSHLDGLDLLLTEKFISEALKSHGFKKIQTDVVGGTFESLQGMFFSKGI</sequence>
<dbReference type="GO" id="GO:0008171">
    <property type="term" value="F:O-methyltransferase activity"/>
    <property type="evidence" value="ECO:0007669"/>
    <property type="project" value="InterPro"/>
</dbReference>
<dbReference type="Gene3D" id="1.10.10.10">
    <property type="entry name" value="Winged helix-like DNA-binding domain superfamily/Winged helix DNA-binding domain"/>
    <property type="match status" value="1"/>
</dbReference>
<dbReference type="InterPro" id="IPR001077">
    <property type="entry name" value="COMT_C"/>
</dbReference>
<dbReference type="Pfam" id="PF00891">
    <property type="entry name" value="Methyltransf_2"/>
    <property type="match status" value="1"/>
</dbReference>
<evidence type="ECO:0000259" key="4">
    <source>
        <dbReference type="Pfam" id="PF00891"/>
    </source>
</evidence>
<dbReference type="PANTHER" id="PTHR43712:SF2">
    <property type="entry name" value="O-METHYLTRANSFERASE CICE"/>
    <property type="match status" value="1"/>
</dbReference>
<dbReference type="InterPro" id="IPR036390">
    <property type="entry name" value="WH_DNA-bd_sf"/>
</dbReference>
<dbReference type="InterPro" id="IPR036388">
    <property type="entry name" value="WH-like_DNA-bd_sf"/>
</dbReference>
<reference evidence="6 7" key="1">
    <citation type="submission" date="2020-08" db="EMBL/GenBank/DDBJ databases">
        <title>Genomic Encyclopedia of Type Strains, Phase IV (KMG-IV): sequencing the most valuable type-strain genomes for metagenomic binning, comparative biology and taxonomic classification.</title>
        <authorList>
            <person name="Goeker M."/>
        </authorList>
    </citation>
    <scope>NUCLEOTIDE SEQUENCE [LARGE SCALE GENOMIC DNA]</scope>
    <source>
        <strain evidence="6 7">DSM 103526</strain>
    </source>
</reference>
<keyword evidence="7" id="KW-1185">Reference proteome</keyword>
<feature type="domain" description="O-methyltransferase C-terminal" evidence="4">
    <location>
        <begin position="167"/>
        <end position="275"/>
    </location>
</feature>
<dbReference type="Pfam" id="PF08100">
    <property type="entry name" value="Dimerisation"/>
    <property type="match status" value="1"/>
</dbReference>
<dbReference type="SUPFAM" id="SSF46785">
    <property type="entry name" value="Winged helix' DNA-binding domain"/>
    <property type="match status" value="1"/>
</dbReference>
<name>A0A841KPL3_9FIRM</name>
<dbReference type="PANTHER" id="PTHR43712">
    <property type="entry name" value="PUTATIVE (AFU_ORTHOLOGUE AFUA_4G14580)-RELATED"/>
    <property type="match status" value="1"/>
</dbReference>
<gene>
    <name evidence="6" type="ORF">HNQ80_001495</name>
</gene>
<accession>A0A841KPL3</accession>
<dbReference type="SUPFAM" id="SSF53335">
    <property type="entry name" value="S-adenosyl-L-methionine-dependent methyltransferases"/>
    <property type="match status" value="1"/>
</dbReference>
<dbReference type="InterPro" id="IPR012967">
    <property type="entry name" value="COMT_dimerisation"/>
</dbReference>
<evidence type="ECO:0000256" key="2">
    <source>
        <dbReference type="ARBA" id="ARBA00022679"/>
    </source>
</evidence>
<dbReference type="CDD" id="cd02440">
    <property type="entry name" value="AdoMet_MTases"/>
    <property type="match status" value="1"/>
</dbReference>
<dbReference type="GO" id="GO:0046983">
    <property type="term" value="F:protein dimerization activity"/>
    <property type="evidence" value="ECO:0007669"/>
    <property type="project" value="InterPro"/>
</dbReference>
<evidence type="ECO:0000259" key="5">
    <source>
        <dbReference type="Pfam" id="PF08100"/>
    </source>
</evidence>
<evidence type="ECO:0000313" key="6">
    <source>
        <dbReference type="EMBL" id="MBB6215406.1"/>
    </source>
</evidence>
<dbReference type="Gene3D" id="3.40.50.150">
    <property type="entry name" value="Vaccinia Virus protein VP39"/>
    <property type="match status" value="1"/>
</dbReference>
<dbReference type="InterPro" id="IPR016461">
    <property type="entry name" value="COMT-like"/>
</dbReference>
<protein>
    <submittedName>
        <fullName evidence="6">Putative transcriptional regulator</fullName>
    </submittedName>
</protein>
<proteinExistence type="predicted"/>
<dbReference type="GO" id="GO:0032259">
    <property type="term" value="P:methylation"/>
    <property type="evidence" value="ECO:0007669"/>
    <property type="project" value="UniProtKB-KW"/>
</dbReference>
<dbReference type="Proteomes" id="UP000579281">
    <property type="component" value="Unassembled WGS sequence"/>
</dbReference>
<dbReference type="AlphaFoldDB" id="A0A841KPL3"/>
<evidence type="ECO:0000256" key="1">
    <source>
        <dbReference type="ARBA" id="ARBA00022603"/>
    </source>
</evidence>